<proteinExistence type="inferred from homology"/>
<keyword evidence="11" id="KW-1185">Reference proteome</keyword>
<evidence type="ECO:0000256" key="6">
    <source>
        <dbReference type="ARBA" id="ARBA00022989"/>
    </source>
</evidence>
<dbReference type="InterPro" id="IPR052157">
    <property type="entry name" value="BCAA_transport_permease"/>
</dbReference>
<feature type="transmembrane region" description="Helical" evidence="9">
    <location>
        <begin position="9"/>
        <end position="29"/>
    </location>
</feature>
<dbReference type="Proteomes" id="UP000031572">
    <property type="component" value="Unassembled WGS sequence"/>
</dbReference>
<feature type="transmembrane region" description="Helical" evidence="9">
    <location>
        <begin position="96"/>
        <end position="114"/>
    </location>
</feature>
<organism evidence="10 11">
    <name type="scientific">Noviherbaspirillum autotrophicum</name>
    <dbReference type="NCBI Taxonomy" id="709839"/>
    <lineage>
        <taxon>Bacteria</taxon>
        <taxon>Pseudomonadati</taxon>
        <taxon>Pseudomonadota</taxon>
        <taxon>Betaproteobacteria</taxon>
        <taxon>Burkholderiales</taxon>
        <taxon>Oxalobacteraceae</taxon>
        <taxon>Noviherbaspirillum</taxon>
    </lineage>
</organism>
<dbReference type="PANTHER" id="PTHR11795">
    <property type="entry name" value="BRANCHED-CHAIN AMINO ACID TRANSPORT SYSTEM PERMEASE PROTEIN LIVH"/>
    <property type="match status" value="1"/>
</dbReference>
<feature type="transmembrane region" description="Helical" evidence="9">
    <location>
        <begin position="225"/>
        <end position="249"/>
    </location>
</feature>
<dbReference type="GO" id="GO:0005886">
    <property type="term" value="C:plasma membrane"/>
    <property type="evidence" value="ECO:0007669"/>
    <property type="project" value="UniProtKB-SubCell"/>
</dbReference>
<comment type="similarity">
    <text evidence="8">Belongs to the binding-protein-dependent transport system permease family. LivHM subfamily.</text>
</comment>
<evidence type="ECO:0000256" key="4">
    <source>
        <dbReference type="ARBA" id="ARBA00022692"/>
    </source>
</evidence>
<keyword evidence="4 9" id="KW-0812">Transmembrane</keyword>
<feature type="transmembrane region" description="Helical" evidence="9">
    <location>
        <begin position="64"/>
        <end position="84"/>
    </location>
</feature>
<dbReference type="OrthoDB" id="9807115at2"/>
<keyword evidence="5" id="KW-0029">Amino-acid transport</keyword>
<feature type="transmembrane region" description="Helical" evidence="9">
    <location>
        <begin position="190"/>
        <end position="213"/>
    </location>
</feature>
<evidence type="ECO:0000256" key="8">
    <source>
        <dbReference type="ARBA" id="ARBA00037998"/>
    </source>
</evidence>
<comment type="subcellular location">
    <subcellularLocation>
        <location evidence="1">Cell membrane</location>
        <topology evidence="1">Multi-pass membrane protein</topology>
    </subcellularLocation>
</comment>
<dbReference type="Pfam" id="PF02653">
    <property type="entry name" value="BPD_transp_2"/>
    <property type="match status" value="1"/>
</dbReference>
<dbReference type="GO" id="GO:0022857">
    <property type="term" value="F:transmembrane transporter activity"/>
    <property type="evidence" value="ECO:0007669"/>
    <property type="project" value="InterPro"/>
</dbReference>
<accession>A0A0C1YNC9</accession>
<dbReference type="CDD" id="cd06582">
    <property type="entry name" value="TM_PBP1_LivH_like"/>
    <property type="match status" value="1"/>
</dbReference>
<name>A0A0C1YNC9_9BURK</name>
<evidence type="ECO:0000313" key="11">
    <source>
        <dbReference type="Proteomes" id="UP000031572"/>
    </source>
</evidence>
<comment type="caution">
    <text evidence="10">The sequence shown here is derived from an EMBL/GenBank/DDBJ whole genome shotgun (WGS) entry which is preliminary data.</text>
</comment>
<feature type="transmembrane region" description="Helical" evidence="9">
    <location>
        <begin position="261"/>
        <end position="283"/>
    </location>
</feature>
<dbReference type="EMBL" id="JWJG01000028">
    <property type="protein sequence ID" value="KIF82072.1"/>
    <property type="molecule type" value="Genomic_DNA"/>
</dbReference>
<dbReference type="GO" id="GO:0006865">
    <property type="term" value="P:amino acid transport"/>
    <property type="evidence" value="ECO:0007669"/>
    <property type="project" value="UniProtKB-KW"/>
</dbReference>
<evidence type="ECO:0000256" key="3">
    <source>
        <dbReference type="ARBA" id="ARBA00022475"/>
    </source>
</evidence>
<keyword evidence="2" id="KW-0813">Transport</keyword>
<sequence>MSELILQSLYSGMLVGGVYALIALGLTLAFGTMRIINLAHGELVLLAAYIGYTVESRFGVNPMLALPIALIVVCCCSAIVYFLVSRIQRNRELNSLMLTFALGTIITNGVLLIWKSDIHSTANAGMQDAVQFGDLFSMFSELLFFVASLGVAAVLGWWLSRSWYGRAVRAVSSNRDAAKLMGINPSKVELVSFLVAGVLASVAGIAIFSSGVISPPLGHSLTVKAFIITVLAGVGSVPGVVLAAFLLGITEALTVTLASSALQELAGMLLFLIVLFILPNGLFGAKKRRG</sequence>
<evidence type="ECO:0000256" key="1">
    <source>
        <dbReference type="ARBA" id="ARBA00004651"/>
    </source>
</evidence>
<feature type="transmembrane region" description="Helical" evidence="9">
    <location>
        <begin position="35"/>
        <end position="52"/>
    </location>
</feature>
<protein>
    <submittedName>
        <fullName evidence="10">Branched-chain amino acid ABC transporter</fullName>
    </submittedName>
</protein>
<gene>
    <name evidence="10" type="ORF">TSA66_16725</name>
</gene>
<reference evidence="10 11" key="1">
    <citation type="submission" date="2014-12" db="EMBL/GenBank/DDBJ databases">
        <title>Denitrispirillum autotrophicum gen. nov., sp. nov., Denitrifying, Facultatively Autotrophic Bacteria Isolated from Rice Paddy Soil.</title>
        <authorList>
            <person name="Ishii S."/>
            <person name="Ashida N."/>
            <person name="Ohno H."/>
            <person name="Otsuka S."/>
            <person name="Yokota A."/>
            <person name="Senoo K."/>
        </authorList>
    </citation>
    <scope>NUCLEOTIDE SEQUENCE [LARGE SCALE GENOMIC DNA]</scope>
    <source>
        <strain evidence="10 11">TSA66</strain>
    </source>
</reference>
<dbReference type="RefSeq" id="WP_040040746.1">
    <property type="nucleotide sequence ID" value="NZ_JWJG01000028.1"/>
</dbReference>
<dbReference type="STRING" id="709839.TSA66_16725"/>
<evidence type="ECO:0000256" key="2">
    <source>
        <dbReference type="ARBA" id="ARBA00022448"/>
    </source>
</evidence>
<keyword evidence="3" id="KW-1003">Cell membrane</keyword>
<evidence type="ECO:0000313" key="10">
    <source>
        <dbReference type="EMBL" id="KIF82072.1"/>
    </source>
</evidence>
<keyword evidence="6 9" id="KW-1133">Transmembrane helix</keyword>
<keyword evidence="7 9" id="KW-0472">Membrane</keyword>
<dbReference type="InterPro" id="IPR001851">
    <property type="entry name" value="ABC_transp_permease"/>
</dbReference>
<evidence type="ECO:0000256" key="9">
    <source>
        <dbReference type="SAM" id="Phobius"/>
    </source>
</evidence>
<feature type="transmembrane region" description="Helical" evidence="9">
    <location>
        <begin position="135"/>
        <end position="159"/>
    </location>
</feature>
<evidence type="ECO:0000256" key="5">
    <source>
        <dbReference type="ARBA" id="ARBA00022970"/>
    </source>
</evidence>
<dbReference type="PANTHER" id="PTHR11795:SF445">
    <property type="entry name" value="AMINO ACID ABC TRANSPORTER PERMEASE PROTEIN"/>
    <property type="match status" value="1"/>
</dbReference>
<dbReference type="AlphaFoldDB" id="A0A0C1YNC9"/>
<evidence type="ECO:0000256" key="7">
    <source>
        <dbReference type="ARBA" id="ARBA00023136"/>
    </source>
</evidence>